<dbReference type="AlphaFoldDB" id="A0A5P9P4V7"/>
<sequence length="62" mass="6981">MDFYSVHSTSRVRITLLGKAYNITATYLIAIPRKYLYTLCKYSVPLGGSSNCSDALEKRVCQ</sequence>
<protein>
    <submittedName>
        <fullName evidence="1">Uncharacterized protein</fullName>
    </submittedName>
</protein>
<reference evidence="1 2" key="1">
    <citation type="journal article" date="2007" name="Int. J. Syst. Evol. Microbiol.">
        <title>Natronorubrum sulfidifaciens sp. nov., an extremely haloalkaliphilic archaeon isolated from Aiding salt lake in Xin-Jiang, China.</title>
        <authorList>
            <person name="Cui H.L."/>
            <person name="Tohty D."/>
            <person name="Liu H.C."/>
            <person name="Liu S.J."/>
            <person name="Oren A."/>
            <person name="Zhou P.J."/>
        </authorList>
    </citation>
    <scope>NUCLEOTIDE SEQUENCE [LARGE SCALE GENOMIC DNA]</scope>
    <source>
        <strain evidence="1 2">7-3</strain>
    </source>
</reference>
<dbReference type="Proteomes" id="UP000326170">
    <property type="component" value="Chromosome"/>
</dbReference>
<accession>A0A5P9P4V7</accession>
<proteinExistence type="predicted"/>
<evidence type="ECO:0000313" key="2">
    <source>
        <dbReference type="Proteomes" id="UP000326170"/>
    </source>
</evidence>
<gene>
    <name evidence="1" type="ORF">GCU68_11730</name>
</gene>
<dbReference type="EMBL" id="CP045488">
    <property type="protein sequence ID" value="QFU83158.1"/>
    <property type="molecule type" value="Genomic_DNA"/>
</dbReference>
<evidence type="ECO:0000313" key="1">
    <source>
        <dbReference type="EMBL" id="QFU83158.1"/>
    </source>
</evidence>
<dbReference type="KEGG" id="nas:GCU68_11730"/>
<organism evidence="1 2">
    <name type="scientific">Natronorubrum aibiense</name>
    <dbReference type="NCBI Taxonomy" id="348826"/>
    <lineage>
        <taxon>Archaea</taxon>
        <taxon>Methanobacteriati</taxon>
        <taxon>Methanobacteriota</taxon>
        <taxon>Stenosarchaea group</taxon>
        <taxon>Halobacteria</taxon>
        <taxon>Halobacteriales</taxon>
        <taxon>Natrialbaceae</taxon>
        <taxon>Natronorubrum</taxon>
    </lineage>
</organism>
<keyword evidence="2" id="KW-1185">Reference proteome</keyword>
<name>A0A5P9P4V7_9EURY</name>